<dbReference type="eggNOG" id="ENOG502ZGR5">
    <property type="taxonomic scope" value="Bacteria"/>
</dbReference>
<feature type="transmembrane region" description="Helical" evidence="1">
    <location>
        <begin position="39"/>
        <end position="60"/>
    </location>
</feature>
<evidence type="ECO:0000313" key="3">
    <source>
        <dbReference type="Proteomes" id="UP000015961"/>
    </source>
</evidence>
<dbReference type="Proteomes" id="UP000015961">
    <property type="component" value="Unassembled WGS sequence"/>
</dbReference>
<evidence type="ECO:0000313" key="2">
    <source>
        <dbReference type="EMBL" id="EOT86198.1"/>
    </source>
</evidence>
<protein>
    <submittedName>
        <fullName evidence="2">Uncharacterized protein</fullName>
    </submittedName>
</protein>
<name>S0PBY9_9ENTE</name>
<dbReference type="OrthoDB" id="2193762at2"/>
<dbReference type="STRING" id="1140003.OMY_01638"/>
<keyword evidence="1" id="KW-0812">Transmembrane</keyword>
<keyword evidence="1" id="KW-0472">Membrane</keyword>
<dbReference type="EMBL" id="ASWO01000003">
    <property type="protein sequence ID" value="EOT86198.1"/>
    <property type="molecule type" value="Genomic_DNA"/>
</dbReference>
<dbReference type="AlphaFoldDB" id="S0PBY9"/>
<keyword evidence="3" id="KW-1185">Reference proteome</keyword>
<organism evidence="2 3">
    <name type="scientific">Enterococcus sulfureus ATCC 49903</name>
    <dbReference type="NCBI Taxonomy" id="1140003"/>
    <lineage>
        <taxon>Bacteria</taxon>
        <taxon>Bacillati</taxon>
        <taxon>Bacillota</taxon>
        <taxon>Bacilli</taxon>
        <taxon>Lactobacillales</taxon>
        <taxon>Enterococcaceae</taxon>
        <taxon>Enterococcus</taxon>
    </lineage>
</organism>
<feature type="transmembrane region" description="Helical" evidence="1">
    <location>
        <begin position="12"/>
        <end position="33"/>
    </location>
</feature>
<proteinExistence type="predicted"/>
<accession>S0PBY9</accession>
<sequence>MFNEYNHFKKEHPYFNLILIFIIASLIGMLVEYLINRDFIGSGLYTTLFLMIVYLIKLWLEQNKKS</sequence>
<keyword evidence="1" id="KW-1133">Transmembrane helix</keyword>
<reference evidence="2 3" key="1">
    <citation type="submission" date="2013-03" db="EMBL/GenBank/DDBJ databases">
        <title>The Genome Sequence of Enterococcus sulfureus ATCC_49903 (PacBio/Illumina hybrid assembly).</title>
        <authorList>
            <consortium name="The Broad Institute Genomics Platform"/>
            <consortium name="The Broad Institute Genome Sequencing Center for Infectious Disease"/>
            <person name="Earl A."/>
            <person name="Russ C."/>
            <person name="Gilmore M."/>
            <person name="Surin D."/>
            <person name="Walker B."/>
            <person name="Young S."/>
            <person name="Zeng Q."/>
            <person name="Gargeya S."/>
            <person name="Fitzgerald M."/>
            <person name="Haas B."/>
            <person name="Abouelleil A."/>
            <person name="Allen A.W."/>
            <person name="Alvarado L."/>
            <person name="Arachchi H.M."/>
            <person name="Berlin A.M."/>
            <person name="Chapman S.B."/>
            <person name="Gainer-Dewar J."/>
            <person name="Goldberg J."/>
            <person name="Griggs A."/>
            <person name="Gujja S."/>
            <person name="Hansen M."/>
            <person name="Howarth C."/>
            <person name="Imamovic A."/>
            <person name="Ireland A."/>
            <person name="Larimer J."/>
            <person name="McCowan C."/>
            <person name="Murphy C."/>
            <person name="Pearson M."/>
            <person name="Poon T.W."/>
            <person name="Priest M."/>
            <person name="Roberts A."/>
            <person name="Saif S."/>
            <person name="Shea T."/>
            <person name="Sisk P."/>
            <person name="Sykes S."/>
            <person name="Wortman J."/>
            <person name="Nusbaum C."/>
            <person name="Birren B."/>
        </authorList>
    </citation>
    <scope>NUCLEOTIDE SEQUENCE [LARGE SCALE GENOMIC DNA]</scope>
    <source>
        <strain evidence="2 3">ATCC 49903</strain>
    </source>
</reference>
<comment type="caution">
    <text evidence="2">The sequence shown here is derived from an EMBL/GenBank/DDBJ whole genome shotgun (WGS) entry which is preliminary data.</text>
</comment>
<gene>
    <name evidence="2" type="ORF">I573_00951</name>
</gene>
<evidence type="ECO:0000256" key="1">
    <source>
        <dbReference type="SAM" id="Phobius"/>
    </source>
</evidence>